<feature type="transmembrane region" description="Helical" evidence="1">
    <location>
        <begin position="6"/>
        <end position="30"/>
    </location>
</feature>
<keyword evidence="1" id="KW-0472">Membrane</keyword>
<evidence type="ECO:0000313" key="2">
    <source>
        <dbReference type="EMBL" id="MPW24345.1"/>
    </source>
</evidence>
<keyword evidence="1" id="KW-0812">Transmembrane</keyword>
<dbReference type="RefSeq" id="WP_152800733.1">
    <property type="nucleotide sequence ID" value="NZ_WHNX01000001.1"/>
</dbReference>
<gene>
    <name evidence="2" type="ORF">GC105_00875</name>
</gene>
<evidence type="ECO:0000313" key="3">
    <source>
        <dbReference type="Proteomes" id="UP000440004"/>
    </source>
</evidence>
<sequence length="45" mass="5172">MTERIILIIIFIVLGILLFSGKGSMLIAGYNTMPVEKRRNYDEKN</sequence>
<dbReference type="Proteomes" id="UP000440004">
    <property type="component" value="Unassembled WGS sequence"/>
</dbReference>
<name>A0A6A7K4P3_9FIRM</name>
<proteinExistence type="predicted"/>
<accession>A0A6A7K4P3</accession>
<comment type="caution">
    <text evidence="2">The sequence shown here is derived from an EMBL/GenBank/DDBJ whole genome shotgun (WGS) entry which is preliminary data.</text>
</comment>
<protein>
    <submittedName>
        <fullName evidence="2">DUF3784 domain-containing protein</fullName>
    </submittedName>
</protein>
<evidence type="ECO:0000256" key="1">
    <source>
        <dbReference type="SAM" id="Phobius"/>
    </source>
</evidence>
<keyword evidence="3" id="KW-1185">Reference proteome</keyword>
<dbReference type="Pfam" id="PF12650">
    <property type="entry name" value="DUF3784"/>
    <property type="match status" value="1"/>
</dbReference>
<organism evidence="2 3">
    <name type="scientific">Alkalibaculum sporogenes</name>
    <dbReference type="NCBI Taxonomy" id="2655001"/>
    <lineage>
        <taxon>Bacteria</taxon>
        <taxon>Bacillati</taxon>
        <taxon>Bacillota</taxon>
        <taxon>Clostridia</taxon>
        <taxon>Eubacteriales</taxon>
        <taxon>Eubacteriaceae</taxon>
        <taxon>Alkalibaculum</taxon>
    </lineage>
</organism>
<keyword evidence="1" id="KW-1133">Transmembrane helix</keyword>
<dbReference type="InterPro" id="IPR017259">
    <property type="entry name" value="UCP037672"/>
</dbReference>
<dbReference type="AlphaFoldDB" id="A0A6A7K4P3"/>
<reference evidence="2 3" key="1">
    <citation type="submission" date="2019-10" db="EMBL/GenBank/DDBJ databases">
        <title>Alkalibaculum tamaniensis sp.nov., a new alkaliphilic acetogen, isolated on methoxylated aromatics from a mud volcano.</title>
        <authorList>
            <person name="Khomyakova M.A."/>
            <person name="Merkel A.Y."/>
            <person name="Bonch-Osmolovskaya E.A."/>
            <person name="Slobodkin A.I."/>
        </authorList>
    </citation>
    <scope>NUCLEOTIDE SEQUENCE [LARGE SCALE GENOMIC DNA]</scope>
    <source>
        <strain evidence="2 3">M08DMB</strain>
    </source>
</reference>
<dbReference type="EMBL" id="WHNX01000001">
    <property type="protein sequence ID" value="MPW24345.1"/>
    <property type="molecule type" value="Genomic_DNA"/>
</dbReference>